<evidence type="ECO:0000313" key="3">
    <source>
        <dbReference type="Proteomes" id="UP000255515"/>
    </source>
</evidence>
<dbReference type="AlphaFoldDB" id="A0A376C1G5"/>
<dbReference type="EMBL" id="UFTJ01000001">
    <property type="protein sequence ID" value="SSZ47090.1"/>
    <property type="molecule type" value="Genomic_DNA"/>
</dbReference>
<dbReference type="InterPro" id="IPR021533">
    <property type="entry name" value="PepSY-like"/>
</dbReference>
<organism evidence="2 3">
    <name type="scientific">Bergeyella zoohelcum</name>
    <dbReference type="NCBI Taxonomy" id="1015"/>
    <lineage>
        <taxon>Bacteria</taxon>
        <taxon>Pseudomonadati</taxon>
        <taxon>Bacteroidota</taxon>
        <taxon>Flavobacteriia</taxon>
        <taxon>Flavobacteriales</taxon>
        <taxon>Weeksellaceae</taxon>
        <taxon>Bergeyella</taxon>
    </lineage>
</organism>
<evidence type="ECO:0000313" key="2">
    <source>
        <dbReference type="EMBL" id="SSZ47090.1"/>
    </source>
</evidence>
<feature type="domain" description="Putative beta-lactamase-inhibitor-like PepSY-like" evidence="1">
    <location>
        <begin position="59"/>
        <end position="139"/>
    </location>
</feature>
<dbReference type="Gene3D" id="3.40.1420.30">
    <property type="match status" value="1"/>
</dbReference>
<accession>A0A376C1G5</accession>
<gene>
    <name evidence="2" type="ORF">NCTC11661_00753</name>
</gene>
<dbReference type="SUPFAM" id="SSF160574">
    <property type="entry name" value="BT0923-like"/>
    <property type="match status" value="1"/>
</dbReference>
<reference evidence="2 3" key="1">
    <citation type="submission" date="2018-06" db="EMBL/GenBank/DDBJ databases">
        <authorList>
            <consortium name="Pathogen Informatics"/>
            <person name="Doyle S."/>
        </authorList>
    </citation>
    <scope>NUCLEOTIDE SEQUENCE [LARGE SCALE GENOMIC DNA]</scope>
    <source>
        <strain evidence="2 3">NCTC11661</strain>
    </source>
</reference>
<name>A0A376C1G5_9FLAO</name>
<dbReference type="Proteomes" id="UP000255515">
    <property type="component" value="Unassembled WGS sequence"/>
</dbReference>
<sequence>MKKILITAMTLFVGLIFGQESPIGFNQLPKNAQSFVNKYFAKGVVSTVIRDKEVSKIDYKVIMKDGTKITFDGRGNWDDVETKGYSVPAALIPVSIRNYVAQNYKGIQIVGIDKESYKYKIELSNGMDLEFNKQGKFIKIGD</sequence>
<dbReference type="Pfam" id="PF11396">
    <property type="entry name" value="PepSY_like"/>
    <property type="match status" value="1"/>
</dbReference>
<proteinExistence type="predicted"/>
<evidence type="ECO:0000259" key="1">
    <source>
        <dbReference type="Pfam" id="PF11396"/>
    </source>
</evidence>
<protein>
    <submittedName>
        <fullName evidence="2">Protein of uncharacterized function (DUF2874)</fullName>
    </submittedName>
</protein>
<dbReference type="RefSeq" id="WP_002686493.1">
    <property type="nucleotide sequence ID" value="NZ_UFTJ01000001.1"/>
</dbReference>